<dbReference type="Pfam" id="PF16990">
    <property type="entry name" value="CBM_35"/>
    <property type="match status" value="1"/>
</dbReference>
<dbReference type="InterPro" id="IPR006311">
    <property type="entry name" value="TAT_signal"/>
</dbReference>
<keyword evidence="1 3" id="KW-0732">Signal</keyword>
<keyword evidence="6" id="KW-1185">Reference proteome</keyword>
<dbReference type="InterPro" id="IPR005198">
    <property type="entry name" value="Glyco_hydro_76"/>
</dbReference>
<evidence type="ECO:0000313" key="6">
    <source>
        <dbReference type="Proteomes" id="UP000642125"/>
    </source>
</evidence>
<gene>
    <name evidence="5" type="ORF">Cpa01nite_28170</name>
</gene>
<feature type="chain" id="PRO_5038547759" description="CBM6 domain-containing protein" evidence="3">
    <location>
        <begin position="27"/>
        <end position="610"/>
    </location>
</feature>
<dbReference type="SUPFAM" id="SSF48208">
    <property type="entry name" value="Six-hairpin glycosidases"/>
    <property type="match status" value="1"/>
</dbReference>
<evidence type="ECO:0000259" key="4">
    <source>
        <dbReference type="PROSITE" id="PS51175"/>
    </source>
</evidence>
<dbReference type="GO" id="GO:0005975">
    <property type="term" value="P:carbohydrate metabolic process"/>
    <property type="evidence" value="ECO:0007669"/>
    <property type="project" value="InterPro"/>
</dbReference>
<dbReference type="AlphaFoldDB" id="A0A919U4F5"/>
<dbReference type="PROSITE" id="PS51175">
    <property type="entry name" value="CBM6"/>
    <property type="match status" value="1"/>
</dbReference>
<evidence type="ECO:0000256" key="2">
    <source>
        <dbReference type="SAM" id="MobiDB-lite"/>
    </source>
</evidence>
<dbReference type="RefSeq" id="WP_203669430.1">
    <property type="nucleotide sequence ID" value="NZ_BONO01000023.1"/>
</dbReference>
<accession>A0A919U4F5</accession>
<dbReference type="InterPro" id="IPR053169">
    <property type="entry name" value="MUG_Protein"/>
</dbReference>
<dbReference type="Gene3D" id="2.60.120.260">
    <property type="entry name" value="Galactose-binding domain-like"/>
    <property type="match status" value="1"/>
</dbReference>
<dbReference type="PANTHER" id="PTHR47791:SF3">
    <property type="entry name" value="MEIOTICALLY UP-REGULATED GENE 191 PROTEIN"/>
    <property type="match status" value="1"/>
</dbReference>
<organism evidence="5 6">
    <name type="scientific">Cellulomonas pakistanensis</name>
    <dbReference type="NCBI Taxonomy" id="992287"/>
    <lineage>
        <taxon>Bacteria</taxon>
        <taxon>Bacillati</taxon>
        <taxon>Actinomycetota</taxon>
        <taxon>Actinomycetes</taxon>
        <taxon>Micrococcales</taxon>
        <taxon>Cellulomonadaceae</taxon>
        <taxon>Cellulomonas</taxon>
    </lineage>
</organism>
<feature type="signal peptide" evidence="3">
    <location>
        <begin position="1"/>
        <end position="26"/>
    </location>
</feature>
<reference evidence="5" key="1">
    <citation type="submission" date="2021-01" db="EMBL/GenBank/DDBJ databases">
        <title>Whole genome shotgun sequence of Cellulomonas pakistanensis NBRC 110800.</title>
        <authorList>
            <person name="Komaki H."/>
            <person name="Tamura T."/>
        </authorList>
    </citation>
    <scope>NUCLEOTIDE SEQUENCE</scope>
    <source>
        <strain evidence="5">NBRC 110800</strain>
    </source>
</reference>
<dbReference type="EMBL" id="BONO01000023">
    <property type="protein sequence ID" value="GIG37436.1"/>
    <property type="molecule type" value="Genomic_DNA"/>
</dbReference>
<feature type="compositionally biased region" description="Gly residues" evidence="2">
    <location>
        <begin position="542"/>
        <end position="570"/>
    </location>
</feature>
<dbReference type="SMART" id="SM00606">
    <property type="entry name" value="CBD_IV"/>
    <property type="match status" value="1"/>
</dbReference>
<evidence type="ECO:0000313" key="5">
    <source>
        <dbReference type="EMBL" id="GIG37436.1"/>
    </source>
</evidence>
<dbReference type="InterPro" id="IPR008928">
    <property type="entry name" value="6-hairpin_glycosidase_sf"/>
</dbReference>
<sequence>MRPRPRRRPALQLAAALAVATPLALAPTAPALALTEEQATRAFDAFVDVYWDADAEYFFTYSDHQVHPEHAHGPEGGLYTDYWWEAQLWEMVMDRYERTGDPAARAMIDDVYDGFRAAYPDPLANDWNDDIGWWALGSARAHELTGDPRYLAAAEELFAFVVAHEDDTYGGGIWWKNVDVGDGTRNQKNVATNAPAVVTAMRLHAATGDPVYRETADRLYDWLDAGFHRGGQLRDHVEGDGTYVDWDWTYNQGNFAAAALEMYLATGDDAYLEDATGAVDWAIANLTSSGTFLREGVDDAGGFKAVLTRAMRALVDDAGQSQYEAVLTANASQAARQVNAQGVGAYDWTAPAPDLGATAIQSLAAAATVAVLQQAEPDGGTGVVVGTGEYQAENAERSGMGSESSAAGYTGRGYLAGWVDDGSSVTFHVHVAEPGEYALAFRYAAAAGPATRSLVVAGQRTSVSFPGTSTWEDWRDATVEVSLAAGHNAVVLALDAAAGDGNYLNLDRLVVPPGVDPAPEPAPVPEPEPGPVPDGDVTGTPGDAGAGTGPGGDGTGAGGDGGTGRAGGEPGTLARTGASVAWTALLAATLTAAGAALRRSVAPSRPTRAA</sequence>
<dbReference type="PROSITE" id="PS51318">
    <property type="entry name" value="TAT"/>
    <property type="match status" value="1"/>
</dbReference>
<dbReference type="SUPFAM" id="SSF49785">
    <property type="entry name" value="Galactose-binding domain-like"/>
    <property type="match status" value="1"/>
</dbReference>
<proteinExistence type="predicted"/>
<evidence type="ECO:0000256" key="1">
    <source>
        <dbReference type="ARBA" id="ARBA00022729"/>
    </source>
</evidence>
<feature type="compositionally biased region" description="Pro residues" evidence="2">
    <location>
        <begin position="514"/>
        <end position="532"/>
    </location>
</feature>
<dbReference type="InterPro" id="IPR006584">
    <property type="entry name" value="Cellulose-bd_IV"/>
</dbReference>
<comment type="caution">
    <text evidence="5">The sequence shown here is derived from an EMBL/GenBank/DDBJ whole genome shotgun (WGS) entry which is preliminary data.</text>
</comment>
<dbReference type="GO" id="GO:0030246">
    <property type="term" value="F:carbohydrate binding"/>
    <property type="evidence" value="ECO:0007669"/>
    <property type="project" value="InterPro"/>
</dbReference>
<protein>
    <recommendedName>
        <fullName evidence="4">CBM6 domain-containing protein</fullName>
    </recommendedName>
</protein>
<evidence type="ECO:0000256" key="3">
    <source>
        <dbReference type="SAM" id="SignalP"/>
    </source>
</evidence>
<feature type="region of interest" description="Disordered" evidence="2">
    <location>
        <begin position="514"/>
        <end position="573"/>
    </location>
</feature>
<dbReference type="InterPro" id="IPR005084">
    <property type="entry name" value="CBM6"/>
</dbReference>
<dbReference type="Pfam" id="PF03663">
    <property type="entry name" value="Glyco_hydro_76"/>
    <property type="match status" value="1"/>
</dbReference>
<dbReference type="Proteomes" id="UP000642125">
    <property type="component" value="Unassembled WGS sequence"/>
</dbReference>
<dbReference type="InterPro" id="IPR008979">
    <property type="entry name" value="Galactose-bd-like_sf"/>
</dbReference>
<feature type="domain" description="CBM6" evidence="4">
    <location>
        <begin position="388"/>
        <end position="512"/>
    </location>
</feature>
<dbReference type="Gene3D" id="1.50.10.20">
    <property type="match status" value="1"/>
</dbReference>
<dbReference type="PANTHER" id="PTHR47791">
    <property type="entry name" value="MEIOTICALLY UP-REGULATED GENE 191 PROTEIN"/>
    <property type="match status" value="1"/>
</dbReference>
<name>A0A919U4F5_9CELL</name>